<sequence length="270" mass="30307">MRYIAAQPDGPAVSASTLWRVLDRDALKPWRHQSWLFPRDPRFAEKAGRVLDLYAGWWEGQPLGPGDCILSADEKTSIQARVRCHATTPARPGRPMRVEHEYARGGALAYLAAWDVRRGGVIGRCDTTTGIAPFDALVDLVMRQEPYRSAPRVFWVVDNGSSHRGAASVQRLQARYPNLILVHLPTHASWLNQIEIFFSIVQRKALTPNDFADLAAVEQRLLDFAALYNDTAVPFHWRFTRQQLEDRLAALPALPPPQPLPPQLPQPIAA</sequence>
<evidence type="ECO:0000259" key="1">
    <source>
        <dbReference type="Pfam" id="PF13358"/>
    </source>
</evidence>
<evidence type="ECO:0000313" key="2">
    <source>
        <dbReference type="EMBL" id="CAA9574791.1"/>
    </source>
</evidence>
<dbReference type="InterPro" id="IPR038717">
    <property type="entry name" value="Tc1-like_DDE_dom"/>
</dbReference>
<dbReference type="Pfam" id="PF13358">
    <property type="entry name" value="DDE_3"/>
    <property type="match status" value="1"/>
</dbReference>
<reference evidence="2" key="1">
    <citation type="submission" date="2020-02" db="EMBL/GenBank/DDBJ databases">
        <authorList>
            <person name="Meier V. D."/>
        </authorList>
    </citation>
    <scope>NUCLEOTIDE SEQUENCE</scope>
    <source>
        <strain evidence="2">AVDCRST_MAG88</strain>
    </source>
</reference>
<dbReference type="EMBL" id="CADCWM010000661">
    <property type="protein sequence ID" value="CAA9574791.1"/>
    <property type="molecule type" value="Genomic_DNA"/>
</dbReference>
<dbReference type="NCBIfam" id="NF033545">
    <property type="entry name" value="transpos_IS630"/>
    <property type="match status" value="1"/>
</dbReference>
<name>A0A6J4VDV3_9BACT</name>
<accession>A0A6J4VDV3</accession>
<gene>
    <name evidence="2" type="ORF">AVDCRST_MAG88-2714</name>
</gene>
<dbReference type="AlphaFoldDB" id="A0A6J4VDV3"/>
<protein>
    <submittedName>
        <fullName evidence="2">ISRSO5-transposase protein</fullName>
    </submittedName>
</protein>
<proteinExistence type="predicted"/>
<organism evidence="2">
    <name type="scientific">uncultured Thermomicrobiales bacterium</name>
    <dbReference type="NCBI Taxonomy" id="1645740"/>
    <lineage>
        <taxon>Bacteria</taxon>
        <taxon>Pseudomonadati</taxon>
        <taxon>Thermomicrobiota</taxon>
        <taxon>Thermomicrobia</taxon>
        <taxon>Thermomicrobiales</taxon>
        <taxon>environmental samples</taxon>
    </lineage>
</organism>
<feature type="domain" description="Tc1-like transposase DDE" evidence="1">
    <location>
        <begin position="70"/>
        <end position="214"/>
    </location>
</feature>
<dbReference type="InterPro" id="IPR047655">
    <property type="entry name" value="Transpos_IS630-like"/>
</dbReference>